<evidence type="ECO:0000313" key="3">
    <source>
        <dbReference type="EMBL" id="MBX8632742.1"/>
    </source>
</evidence>
<dbReference type="Proteomes" id="UP000716004">
    <property type="component" value="Unassembled WGS sequence"/>
</dbReference>
<keyword evidence="1" id="KW-0808">Transferase</keyword>
<dbReference type="SUPFAM" id="SSF53335">
    <property type="entry name" value="S-adenosyl-L-methionine-dependent methyltransferases"/>
    <property type="match status" value="1"/>
</dbReference>
<dbReference type="EMBL" id="JAHEAC010000137">
    <property type="protein sequence ID" value="MBX8644971.1"/>
    <property type="molecule type" value="Genomic_DNA"/>
</dbReference>
<dbReference type="GO" id="GO:0008168">
    <property type="term" value="F:methyltransferase activity"/>
    <property type="evidence" value="ECO:0007669"/>
    <property type="project" value="UniProtKB-KW"/>
</dbReference>
<name>A0A8J7YTE1_9ARCH</name>
<dbReference type="EMBL" id="JAGVSJ010000060">
    <property type="protein sequence ID" value="MBX8632742.1"/>
    <property type="molecule type" value="Genomic_DNA"/>
</dbReference>
<dbReference type="AlphaFoldDB" id="A0A8J7YTE1"/>
<dbReference type="Gene3D" id="3.40.50.150">
    <property type="entry name" value="Vaccinia Virus protein VP39"/>
    <property type="match status" value="1"/>
</dbReference>
<feature type="domain" description="Methyltransferase" evidence="2">
    <location>
        <begin position="49"/>
        <end position="144"/>
    </location>
</feature>
<dbReference type="PANTHER" id="PTHR43861">
    <property type="entry name" value="TRANS-ACONITATE 2-METHYLTRANSFERASE-RELATED"/>
    <property type="match status" value="1"/>
</dbReference>
<dbReference type="Proteomes" id="UP000750197">
    <property type="component" value="Unassembled WGS sequence"/>
</dbReference>
<dbReference type="Pfam" id="PF13649">
    <property type="entry name" value="Methyltransf_25"/>
    <property type="match status" value="1"/>
</dbReference>
<evidence type="ECO:0000259" key="2">
    <source>
        <dbReference type="Pfam" id="PF13649"/>
    </source>
</evidence>
<comment type="caution">
    <text evidence="4">The sequence shown here is derived from an EMBL/GenBank/DDBJ whole genome shotgun (WGS) entry which is preliminary data.</text>
</comment>
<dbReference type="InterPro" id="IPR029063">
    <property type="entry name" value="SAM-dependent_MTases_sf"/>
</dbReference>
<dbReference type="GO" id="GO:0032259">
    <property type="term" value="P:methylation"/>
    <property type="evidence" value="ECO:0007669"/>
    <property type="project" value="UniProtKB-KW"/>
</dbReference>
<reference evidence="4" key="1">
    <citation type="submission" date="2021-05" db="EMBL/GenBank/DDBJ databases">
        <title>Genomic insights into ecological role and evolution of a novel Thermoplasmata order Candidatus Sysuiplasmatales.</title>
        <authorList>
            <person name="Yuan Y."/>
        </authorList>
    </citation>
    <scope>NUCLEOTIDE SEQUENCE</scope>
    <source>
        <strain evidence="4">TUT19-bin139</strain>
        <strain evidence="3">YP2-bin.285</strain>
    </source>
</reference>
<organism evidence="4 5">
    <name type="scientific">Candidatus Sysuiplasma superficiale</name>
    <dbReference type="NCBI Taxonomy" id="2823368"/>
    <lineage>
        <taxon>Archaea</taxon>
        <taxon>Methanobacteriati</taxon>
        <taxon>Thermoplasmatota</taxon>
        <taxon>Thermoplasmata</taxon>
        <taxon>Candidatus Sysuiplasmatales</taxon>
        <taxon>Candidatus Sysuiplasmataceae</taxon>
        <taxon>Candidatus Sysuiplasma</taxon>
    </lineage>
</organism>
<dbReference type="CDD" id="cd02440">
    <property type="entry name" value="AdoMet_MTases"/>
    <property type="match status" value="1"/>
</dbReference>
<gene>
    <name evidence="3" type="ORF">J9259_09565</name>
    <name evidence="4" type="ORF">KIY12_09690</name>
</gene>
<evidence type="ECO:0000313" key="4">
    <source>
        <dbReference type="EMBL" id="MBX8644971.1"/>
    </source>
</evidence>
<protein>
    <submittedName>
        <fullName evidence="4">Methyltransferase domain-containing protein</fullName>
    </submittedName>
</protein>
<sequence length="204" mass="23013">MDGTLYLDGEERFGSISSTFYAISRLIPTMRHFYSFVINDLSSLEFLTILDIGSGDGYELVSLAEAKKGFIGYGIDPSPQMVRIARRRAAGRHVESRIKFDIGSSRNIPGKENFDIIYSSLSFHHWKEREAALAGIMSRLNEGGSFIVYETFDDGTFNRKFVKSHLMSRSEFEQIASRNRLELKRIGENSGFIAAEFGVLKQTA</sequence>
<evidence type="ECO:0000313" key="5">
    <source>
        <dbReference type="Proteomes" id="UP000750197"/>
    </source>
</evidence>
<keyword evidence="4" id="KW-0489">Methyltransferase</keyword>
<evidence type="ECO:0000256" key="1">
    <source>
        <dbReference type="ARBA" id="ARBA00022679"/>
    </source>
</evidence>
<dbReference type="InterPro" id="IPR041698">
    <property type="entry name" value="Methyltransf_25"/>
</dbReference>
<proteinExistence type="predicted"/>
<accession>A0A8J7YTE1</accession>